<dbReference type="EMBL" id="PDCK01000040">
    <property type="protein sequence ID" value="PRQ52569.1"/>
    <property type="molecule type" value="Genomic_DNA"/>
</dbReference>
<dbReference type="Pfam" id="PF06418">
    <property type="entry name" value="CTP_synth_N"/>
    <property type="match status" value="1"/>
</dbReference>
<proteinExistence type="predicted"/>
<keyword evidence="3" id="KW-1185">Reference proteome</keyword>
<evidence type="ECO:0000313" key="3">
    <source>
        <dbReference type="Proteomes" id="UP000238479"/>
    </source>
</evidence>
<comment type="caution">
    <text evidence="2">The sequence shown here is derived from an EMBL/GenBank/DDBJ whole genome shotgun (WGS) entry which is preliminary data.</text>
</comment>
<dbReference type="GO" id="GO:0003883">
    <property type="term" value="F:CTP synthase activity"/>
    <property type="evidence" value="ECO:0007669"/>
    <property type="project" value="UniProtKB-EC"/>
</dbReference>
<gene>
    <name evidence="2" type="ORF">RchiOBHm_Chr2g0156931</name>
</gene>
<dbReference type="Proteomes" id="UP000238479">
    <property type="component" value="Chromosome 2"/>
</dbReference>
<dbReference type="Gene3D" id="3.40.50.300">
    <property type="entry name" value="P-loop containing nucleotide triphosphate hydrolases"/>
    <property type="match status" value="1"/>
</dbReference>
<dbReference type="Gramene" id="PRQ52569">
    <property type="protein sequence ID" value="PRQ52569"/>
    <property type="gene ID" value="RchiOBHm_Chr2g0156931"/>
</dbReference>
<dbReference type="SUPFAM" id="SSF52540">
    <property type="entry name" value="P-loop containing nucleoside triphosphate hydrolases"/>
    <property type="match status" value="1"/>
</dbReference>
<dbReference type="AlphaFoldDB" id="A0A2P6S1L7"/>
<dbReference type="InterPro" id="IPR027417">
    <property type="entry name" value="P-loop_NTPase"/>
</dbReference>
<reference evidence="2 3" key="1">
    <citation type="journal article" date="2018" name="Nat. Genet.">
        <title>The Rosa genome provides new insights in the design of modern roses.</title>
        <authorList>
            <person name="Bendahmane M."/>
        </authorList>
    </citation>
    <scope>NUCLEOTIDE SEQUENCE [LARGE SCALE GENOMIC DNA]</scope>
    <source>
        <strain evidence="3">cv. Old Blush</strain>
    </source>
</reference>
<dbReference type="STRING" id="74649.A0A2P6S1L7"/>
<sequence>MGVEWVGQRHHRHRSQACDLHVTCIKIDLKLNTNGGTMSPFDYGIVFVLDGGA</sequence>
<organism evidence="2 3">
    <name type="scientific">Rosa chinensis</name>
    <name type="common">China rose</name>
    <dbReference type="NCBI Taxonomy" id="74649"/>
    <lineage>
        <taxon>Eukaryota</taxon>
        <taxon>Viridiplantae</taxon>
        <taxon>Streptophyta</taxon>
        <taxon>Embryophyta</taxon>
        <taxon>Tracheophyta</taxon>
        <taxon>Spermatophyta</taxon>
        <taxon>Magnoliopsida</taxon>
        <taxon>eudicotyledons</taxon>
        <taxon>Gunneridae</taxon>
        <taxon>Pentapetalae</taxon>
        <taxon>rosids</taxon>
        <taxon>fabids</taxon>
        <taxon>Rosales</taxon>
        <taxon>Rosaceae</taxon>
        <taxon>Rosoideae</taxon>
        <taxon>Rosoideae incertae sedis</taxon>
        <taxon>Rosa</taxon>
    </lineage>
</organism>
<protein>
    <submittedName>
        <fullName evidence="2">Putative CTP synthase (Glutamine hydrolyzing)</fullName>
        <ecNumber evidence="2">6.3.4.2</ecNumber>
    </submittedName>
</protein>
<feature type="domain" description="CTP synthase N-terminal" evidence="1">
    <location>
        <begin position="16"/>
        <end position="53"/>
    </location>
</feature>
<dbReference type="EC" id="6.3.4.2" evidence="2"/>
<keyword evidence="2" id="KW-0436">Ligase</keyword>
<evidence type="ECO:0000259" key="1">
    <source>
        <dbReference type="Pfam" id="PF06418"/>
    </source>
</evidence>
<dbReference type="InterPro" id="IPR017456">
    <property type="entry name" value="CTP_synthase_N"/>
</dbReference>
<name>A0A2P6S1L7_ROSCH</name>
<accession>A0A2P6S1L7</accession>
<evidence type="ECO:0000313" key="2">
    <source>
        <dbReference type="EMBL" id="PRQ52569.1"/>
    </source>
</evidence>
<dbReference type="GO" id="GO:0006221">
    <property type="term" value="P:pyrimidine nucleotide biosynthetic process"/>
    <property type="evidence" value="ECO:0007669"/>
    <property type="project" value="InterPro"/>
</dbReference>